<dbReference type="Proteomes" id="UP000233256">
    <property type="component" value="Unassembled WGS sequence"/>
</dbReference>
<dbReference type="InterPro" id="IPR011662">
    <property type="entry name" value="Secretin/TonB_short_N"/>
</dbReference>
<dbReference type="GO" id="GO:0019867">
    <property type="term" value="C:outer membrane"/>
    <property type="evidence" value="ECO:0007669"/>
    <property type="project" value="InterPro"/>
</dbReference>
<accession>A0A2N1PMX3</accession>
<reference evidence="7 8" key="1">
    <citation type="journal article" date="2017" name="ISME J.">
        <title>Potential for microbial H2 and metal transformations associated with novel bacteria and archaea in deep terrestrial subsurface sediments.</title>
        <authorList>
            <person name="Hernsdorf A.W."/>
            <person name="Amano Y."/>
            <person name="Miyakawa K."/>
            <person name="Ise K."/>
            <person name="Suzuki Y."/>
            <person name="Anantharaman K."/>
            <person name="Probst A."/>
            <person name="Burstein D."/>
            <person name="Thomas B.C."/>
            <person name="Banfield J.F."/>
        </authorList>
    </citation>
    <scope>NUCLEOTIDE SEQUENCE [LARGE SCALE GENOMIC DNA]</scope>
    <source>
        <strain evidence="7">HGW-Wallbacteria-1</strain>
    </source>
</reference>
<keyword evidence="5" id="KW-0998">Cell outer membrane</keyword>
<dbReference type="GO" id="GO:0015627">
    <property type="term" value="C:type II protein secretion system complex"/>
    <property type="evidence" value="ECO:0007669"/>
    <property type="project" value="TreeGrafter"/>
</dbReference>
<evidence type="ECO:0000313" key="7">
    <source>
        <dbReference type="EMBL" id="PKK89689.1"/>
    </source>
</evidence>
<dbReference type="GO" id="GO:0009306">
    <property type="term" value="P:protein secretion"/>
    <property type="evidence" value="ECO:0007669"/>
    <property type="project" value="TreeGrafter"/>
</dbReference>
<feature type="domain" description="Secretin/TonB short N-terminal" evidence="6">
    <location>
        <begin position="111"/>
        <end position="159"/>
    </location>
</feature>
<evidence type="ECO:0000259" key="6">
    <source>
        <dbReference type="SMART" id="SM00965"/>
    </source>
</evidence>
<keyword evidence="3" id="KW-0732">Signal</keyword>
<keyword evidence="2" id="KW-0813">Transport</keyword>
<comment type="subcellular location">
    <subcellularLocation>
        <location evidence="1">Membrane</location>
    </subcellularLocation>
</comment>
<protein>
    <recommendedName>
        <fullName evidence="6">Secretin/TonB short N-terminal domain-containing protein</fullName>
    </recommendedName>
</protein>
<evidence type="ECO:0000256" key="3">
    <source>
        <dbReference type="ARBA" id="ARBA00022729"/>
    </source>
</evidence>
<sequence>MGSRGFAISAFLTFILMCLFSGAVFAVKVADKTDSYTGLRKSEMQSAGEEKIPEKPVVQLADTEVAAAADYGIEEMKFSHIIDFAGNKLSVDCRNIDLMDLFSAIGKKADLNILLEKSVRGKVTVRIRDMAVEEALCLIARINGYDARVNGRTVLIATARKLMGSFDEFSARFFGLENIPARDALDTLKGIFGSKLDIVALKSDSAFIVKGPLPLLDSIQNIVEEMDVAIPFHELTFDIVVAIEGQGDESHFRSTLKCVDGAWAGQKLLFRGRDGMSLSFKIKAITHSFGGSMRIRCDGEIEVKGKNPGKEGTGPVMSSDSFESDLLALPGQSIEVGRSIMKIGSGSKNSSAEVSDTALKLIISVRPETIIH</sequence>
<dbReference type="SMART" id="SM00965">
    <property type="entry name" value="STN"/>
    <property type="match status" value="1"/>
</dbReference>
<proteinExistence type="predicted"/>
<evidence type="ECO:0000256" key="4">
    <source>
        <dbReference type="ARBA" id="ARBA00023136"/>
    </source>
</evidence>
<dbReference type="PANTHER" id="PTHR30332:SF24">
    <property type="entry name" value="SECRETIN GSPD-RELATED"/>
    <property type="match status" value="1"/>
</dbReference>
<dbReference type="PANTHER" id="PTHR30332">
    <property type="entry name" value="PROBABLE GENERAL SECRETION PATHWAY PROTEIN D"/>
    <property type="match status" value="1"/>
</dbReference>
<evidence type="ECO:0000256" key="1">
    <source>
        <dbReference type="ARBA" id="ARBA00004370"/>
    </source>
</evidence>
<organism evidence="7 8">
    <name type="scientific">Candidatus Wallbacteria bacterium HGW-Wallbacteria-1</name>
    <dbReference type="NCBI Taxonomy" id="2013854"/>
    <lineage>
        <taxon>Bacteria</taxon>
        <taxon>Candidatus Walliibacteriota</taxon>
    </lineage>
</organism>
<name>A0A2N1PMX3_9BACT</name>
<gene>
    <name evidence="7" type="ORF">CVV64_12855</name>
</gene>
<dbReference type="AlphaFoldDB" id="A0A2N1PMX3"/>
<dbReference type="EMBL" id="PGXC01000013">
    <property type="protein sequence ID" value="PKK89689.1"/>
    <property type="molecule type" value="Genomic_DNA"/>
</dbReference>
<evidence type="ECO:0000256" key="5">
    <source>
        <dbReference type="ARBA" id="ARBA00023237"/>
    </source>
</evidence>
<comment type="caution">
    <text evidence="7">The sequence shown here is derived from an EMBL/GenBank/DDBJ whole genome shotgun (WGS) entry which is preliminary data.</text>
</comment>
<evidence type="ECO:0000313" key="8">
    <source>
        <dbReference type="Proteomes" id="UP000233256"/>
    </source>
</evidence>
<evidence type="ECO:0000256" key="2">
    <source>
        <dbReference type="ARBA" id="ARBA00022448"/>
    </source>
</evidence>
<keyword evidence="4" id="KW-0472">Membrane</keyword>
<dbReference type="Gene3D" id="3.30.1370.130">
    <property type="match status" value="1"/>
</dbReference>
<dbReference type="InterPro" id="IPR050810">
    <property type="entry name" value="Bact_Secretion_Sys_Channel"/>
</dbReference>